<dbReference type="OrthoDB" id="9806013at2"/>
<dbReference type="SUPFAM" id="SSF63817">
    <property type="entry name" value="Sortase"/>
    <property type="match status" value="1"/>
</dbReference>
<evidence type="ECO:0000256" key="2">
    <source>
        <dbReference type="PIRSR" id="PIRSR605754-1"/>
    </source>
</evidence>
<protein>
    <submittedName>
        <fullName evidence="4">Sortase, SrtB family</fullName>
    </submittedName>
</protein>
<dbReference type="GO" id="GO:0016787">
    <property type="term" value="F:hydrolase activity"/>
    <property type="evidence" value="ECO:0007669"/>
    <property type="project" value="UniProtKB-KW"/>
</dbReference>
<dbReference type="Pfam" id="PF04203">
    <property type="entry name" value="Sortase"/>
    <property type="match status" value="1"/>
</dbReference>
<feature type="active site" description="Proton donor/acceptor" evidence="2">
    <location>
        <position position="169"/>
    </location>
</feature>
<feature type="transmembrane region" description="Helical" evidence="3">
    <location>
        <begin position="44"/>
        <end position="68"/>
    </location>
</feature>
<evidence type="ECO:0000256" key="1">
    <source>
        <dbReference type="ARBA" id="ARBA00022801"/>
    </source>
</evidence>
<evidence type="ECO:0000313" key="5">
    <source>
        <dbReference type="Proteomes" id="UP000095662"/>
    </source>
</evidence>
<sequence length="381" mass="44137">MTTYMEKYPRRNGVAAKKPGFWKRLIKGIIPWKGDSAAAVIRKLVFIIALIVFLATAIPLVSDVFMMFRDQWRSQGISNIYIPDGNSGGASKEILPSFKKLLEINPDTVGYLKIDGTAIDYPVVKGKDNDYYLTHDFYREKSKSGSVMMDCNCVVSPDGNSGNMVLYGHNMAVGTFFSCLSEYWRTLYDSYDAPSMQFYKDHPTITFNTLYEEAEWKIFGIGLFNIYEEYGEVYYNYNNKHDFTSRDDFNHFIIDLMDRSDIFTDVDIEYGDDILTLSTCYWPFRSDMDNVRLAIFARKVRPGESTYVDVSKAKVNTYVKRWQWVYDNIGGGYDWSQSNWDRRKLLSYTAEDAERDGYTFIDDINDSDGIYDYNNGDGYDY</sequence>
<accession>A0A174ZLL0</accession>
<dbReference type="AlphaFoldDB" id="A0A174ZLL0"/>
<evidence type="ECO:0000256" key="3">
    <source>
        <dbReference type="SAM" id="Phobius"/>
    </source>
</evidence>
<dbReference type="STRING" id="39492.ERS852540_01685"/>
<dbReference type="CDD" id="cd05826">
    <property type="entry name" value="Sortase_B"/>
    <property type="match status" value="1"/>
</dbReference>
<evidence type="ECO:0000313" key="4">
    <source>
        <dbReference type="EMBL" id="CUQ88265.1"/>
    </source>
</evidence>
<dbReference type="InterPro" id="IPR009835">
    <property type="entry name" value="SrtB"/>
</dbReference>
<keyword evidence="3" id="KW-0472">Membrane</keyword>
<keyword evidence="3" id="KW-1133">Transmembrane helix</keyword>
<feature type="active site" description="Acyl-thioester intermediate" evidence="2">
    <location>
        <position position="280"/>
    </location>
</feature>
<proteinExistence type="predicted"/>
<dbReference type="InterPro" id="IPR023365">
    <property type="entry name" value="Sortase_dom-sf"/>
</dbReference>
<dbReference type="Gene3D" id="2.40.260.10">
    <property type="entry name" value="Sortase"/>
    <property type="match status" value="1"/>
</dbReference>
<reference evidence="4 5" key="1">
    <citation type="submission" date="2015-09" db="EMBL/GenBank/DDBJ databases">
        <authorList>
            <consortium name="Pathogen Informatics"/>
        </authorList>
    </citation>
    <scope>NUCLEOTIDE SEQUENCE [LARGE SCALE GENOMIC DNA]</scope>
    <source>
        <strain evidence="4 5">2789STDY5834928</strain>
    </source>
</reference>
<keyword evidence="1" id="KW-0378">Hydrolase</keyword>
<organism evidence="4 5">
    <name type="scientific">[Eubacterium] siraeum</name>
    <dbReference type="NCBI Taxonomy" id="39492"/>
    <lineage>
        <taxon>Bacteria</taxon>
        <taxon>Bacillati</taxon>
        <taxon>Bacillota</taxon>
        <taxon>Clostridia</taxon>
        <taxon>Eubacteriales</taxon>
        <taxon>Oscillospiraceae</taxon>
        <taxon>Oscillospiraceae incertae sedis</taxon>
    </lineage>
</organism>
<gene>
    <name evidence="4" type="ORF">ERS852540_01685</name>
</gene>
<dbReference type="EMBL" id="CZBY01000013">
    <property type="protein sequence ID" value="CUQ88265.1"/>
    <property type="molecule type" value="Genomic_DNA"/>
</dbReference>
<keyword evidence="3" id="KW-0812">Transmembrane</keyword>
<name>A0A174ZLL0_9FIRM</name>
<dbReference type="Proteomes" id="UP000095662">
    <property type="component" value="Unassembled WGS sequence"/>
</dbReference>
<dbReference type="InterPro" id="IPR005754">
    <property type="entry name" value="Sortase"/>
</dbReference>